<dbReference type="Proteomes" id="UP000657592">
    <property type="component" value="Unassembled WGS sequence"/>
</dbReference>
<sequence>MHVAVLDDYARAAERLADWSALGADVTFHTEHIADTDALVAALAGVDVVVAMRERTSFDADRFDRLPALKLLVTTGMANASIDLEAARRHGVTVSGTGGPQTATSELTWALILSLVRHVPEEDARVRAGGWQETLGTGLAGRTLGIVGLGRLGAQVAAIGRAFGMDVIAWSRNLDPRVAADRGARAVSKQELFATADVVSVHYKLSPRSVGLVGRDELARMRPTAFLVNTSRGPIVDTDALLETLHTGRIAGAGLDVYDVEPLPAGHPLRTAPRTVLTPHLGYSTEDTYREFYGQAVEDIVAWRRGAPVRLLT</sequence>
<dbReference type="Pfam" id="PF02826">
    <property type="entry name" value="2-Hacid_dh_C"/>
    <property type="match status" value="1"/>
</dbReference>
<organism evidence="8 9">
    <name type="scientific">Microbacterium album</name>
    <dbReference type="NCBI Taxonomy" id="2053191"/>
    <lineage>
        <taxon>Bacteria</taxon>
        <taxon>Bacillati</taxon>
        <taxon>Actinomycetota</taxon>
        <taxon>Actinomycetes</taxon>
        <taxon>Micrococcales</taxon>
        <taxon>Microbacteriaceae</taxon>
        <taxon>Microbacterium</taxon>
    </lineage>
</organism>
<keyword evidence="9" id="KW-1185">Reference proteome</keyword>
<feature type="domain" description="D-isomer specific 2-hydroxyacid dehydrogenase catalytic" evidence="6">
    <location>
        <begin position="17"/>
        <end position="309"/>
    </location>
</feature>
<gene>
    <name evidence="8" type="primary">serA</name>
    <name evidence="8" type="ORF">GCM10010921_25990</name>
</gene>
<accession>A0A917IH60</accession>
<dbReference type="Pfam" id="PF00389">
    <property type="entry name" value="2-Hacid_dh"/>
    <property type="match status" value="1"/>
</dbReference>
<protein>
    <submittedName>
        <fullName evidence="8">2-hydroxyacid dehydrogenase</fullName>
    </submittedName>
</protein>
<dbReference type="SUPFAM" id="SSF51735">
    <property type="entry name" value="NAD(P)-binding Rossmann-fold domains"/>
    <property type="match status" value="1"/>
</dbReference>
<dbReference type="InterPro" id="IPR029752">
    <property type="entry name" value="D-isomer_DH_CS1"/>
</dbReference>
<name>A0A917IH60_9MICO</name>
<proteinExistence type="inferred from homology"/>
<keyword evidence="4" id="KW-0520">NAD</keyword>
<dbReference type="SUPFAM" id="SSF52283">
    <property type="entry name" value="Formate/glycerate dehydrogenase catalytic domain-like"/>
    <property type="match status" value="1"/>
</dbReference>
<comment type="similarity">
    <text evidence="1 5">Belongs to the D-isomer specific 2-hydroxyacid dehydrogenase family.</text>
</comment>
<dbReference type="InterPro" id="IPR029753">
    <property type="entry name" value="D-isomer_DH_CS"/>
</dbReference>
<dbReference type="InterPro" id="IPR006139">
    <property type="entry name" value="D-isomer_2_OHA_DH_cat_dom"/>
</dbReference>
<evidence type="ECO:0000259" key="6">
    <source>
        <dbReference type="Pfam" id="PF00389"/>
    </source>
</evidence>
<dbReference type="RefSeq" id="WP_188756737.1">
    <property type="nucleotide sequence ID" value="NZ_BMJY01000014.1"/>
</dbReference>
<evidence type="ECO:0000256" key="2">
    <source>
        <dbReference type="ARBA" id="ARBA00022605"/>
    </source>
</evidence>
<dbReference type="PANTHER" id="PTHR42789">
    <property type="entry name" value="D-ISOMER SPECIFIC 2-HYDROXYACID DEHYDROGENASE FAMILY PROTEIN (AFU_ORTHOLOGUE AFUA_6G10090)"/>
    <property type="match status" value="1"/>
</dbReference>
<dbReference type="GO" id="GO:0016616">
    <property type="term" value="F:oxidoreductase activity, acting on the CH-OH group of donors, NAD or NADP as acceptor"/>
    <property type="evidence" value="ECO:0007669"/>
    <property type="project" value="InterPro"/>
</dbReference>
<dbReference type="PANTHER" id="PTHR42789:SF1">
    <property type="entry name" value="D-ISOMER SPECIFIC 2-HYDROXYACID DEHYDROGENASE FAMILY PROTEIN (AFU_ORTHOLOGUE AFUA_6G10090)"/>
    <property type="match status" value="1"/>
</dbReference>
<evidence type="ECO:0000313" key="8">
    <source>
        <dbReference type="EMBL" id="GGH48493.1"/>
    </source>
</evidence>
<evidence type="ECO:0000256" key="3">
    <source>
        <dbReference type="ARBA" id="ARBA00023002"/>
    </source>
</evidence>
<dbReference type="EMBL" id="BMJY01000014">
    <property type="protein sequence ID" value="GGH48493.1"/>
    <property type="molecule type" value="Genomic_DNA"/>
</dbReference>
<dbReference type="AlphaFoldDB" id="A0A917IH60"/>
<reference evidence="8" key="2">
    <citation type="submission" date="2020-09" db="EMBL/GenBank/DDBJ databases">
        <authorList>
            <person name="Sun Q."/>
            <person name="Zhou Y."/>
        </authorList>
    </citation>
    <scope>NUCLEOTIDE SEQUENCE</scope>
    <source>
        <strain evidence="8">CGMCC 1.15794</strain>
    </source>
</reference>
<keyword evidence="3 5" id="KW-0560">Oxidoreductase</keyword>
<dbReference type="GO" id="GO:0008652">
    <property type="term" value="P:amino acid biosynthetic process"/>
    <property type="evidence" value="ECO:0007669"/>
    <property type="project" value="UniProtKB-KW"/>
</dbReference>
<dbReference type="CDD" id="cd12169">
    <property type="entry name" value="PGDH_like_1"/>
    <property type="match status" value="1"/>
</dbReference>
<dbReference type="GO" id="GO:0051287">
    <property type="term" value="F:NAD binding"/>
    <property type="evidence" value="ECO:0007669"/>
    <property type="project" value="InterPro"/>
</dbReference>
<keyword evidence="2" id="KW-0028">Amino-acid biosynthesis</keyword>
<evidence type="ECO:0000256" key="5">
    <source>
        <dbReference type="RuleBase" id="RU003719"/>
    </source>
</evidence>
<feature type="domain" description="D-isomer specific 2-hydroxyacid dehydrogenase NAD-binding" evidence="7">
    <location>
        <begin position="110"/>
        <end position="282"/>
    </location>
</feature>
<dbReference type="Gene3D" id="3.40.50.720">
    <property type="entry name" value="NAD(P)-binding Rossmann-like Domain"/>
    <property type="match status" value="2"/>
</dbReference>
<comment type="caution">
    <text evidence="8">The sequence shown here is derived from an EMBL/GenBank/DDBJ whole genome shotgun (WGS) entry which is preliminary data.</text>
</comment>
<dbReference type="InterPro" id="IPR006140">
    <property type="entry name" value="D-isomer_DH_NAD-bd"/>
</dbReference>
<evidence type="ECO:0000259" key="7">
    <source>
        <dbReference type="Pfam" id="PF02826"/>
    </source>
</evidence>
<dbReference type="PROSITE" id="PS00065">
    <property type="entry name" value="D_2_HYDROXYACID_DH_1"/>
    <property type="match status" value="1"/>
</dbReference>
<evidence type="ECO:0000256" key="4">
    <source>
        <dbReference type="ARBA" id="ARBA00023027"/>
    </source>
</evidence>
<reference evidence="8" key="1">
    <citation type="journal article" date="2014" name="Int. J. Syst. Evol. Microbiol.">
        <title>Complete genome sequence of Corynebacterium casei LMG S-19264T (=DSM 44701T), isolated from a smear-ripened cheese.</title>
        <authorList>
            <consortium name="US DOE Joint Genome Institute (JGI-PGF)"/>
            <person name="Walter F."/>
            <person name="Albersmeier A."/>
            <person name="Kalinowski J."/>
            <person name="Ruckert C."/>
        </authorList>
    </citation>
    <scope>NUCLEOTIDE SEQUENCE</scope>
    <source>
        <strain evidence="8">CGMCC 1.15794</strain>
    </source>
</reference>
<evidence type="ECO:0000256" key="1">
    <source>
        <dbReference type="ARBA" id="ARBA00005854"/>
    </source>
</evidence>
<dbReference type="InterPro" id="IPR050857">
    <property type="entry name" value="D-2-hydroxyacid_DH"/>
</dbReference>
<dbReference type="PROSITE" id="PS00671">
    <property type="entry name" value="D_2_HYDROXYACID_DH_3"/>
    <property type="match status" value="1"/>
</dbReference>
<evidence type="ECO:0000313" key="9">
    <source>
        <dbReference type="Proteomes" id="UP000657592"/>
    </source>
</evidence>
<dbReference type="FunFam" id="3.40.50.720:FF:000203">
    <property type="entry name" value="D-3-phosphoglycerate dehydrogenase (SerA)"/>
    <property type="match status" value="1"/>
</dbReference>
<dbReference type="InterPro" id="IPR036291">
    <property type="entry name" value="NAD(P)-bd_dom_sf"/>
</dbReference>